<dbReference type="RefSeq" id="WP_122511640.1">
    <property type="nucleotide sequence ID" value="NZ_MWKV01000001.1"/>
</dbReference>
<proteinExistence type="predicted"/>
<accession>A0AB38UWQ7</accession>
<comment type="caution">
    <text evidence="1">The sequence shown here is derived from an EMBL/GenBank/DDBJ whole genome shotgun (WGS) entry which is preliminary data.</text>
</comment>
<dbReference type="Pfam" id="PF10888">
    <property type="entry name" value="DUF2742"/>
    <property type="match status" value="1"/>
</dbReference>
<evidence type="ECO:0008006" key="3">
    <source>
        <dbReference type="Google" id="ProtNLM"/>
    </source>
</evidence>
<sequence length="114" mass="12459">MTEIKEAGPVWAGAPPSQQRAWWPVHEFIEAVVRQANCGPIPAAGTPSWCELADGDPRKLLAVAIDGEHHVLRVETAQEQHANASKAIAAAVDWPQISRKIRHRSGVYVPREVA</sequence>
<name>A0AB38UWQ7_9MYCO</name>
<dbReference type="InterPro" id="IPR024384">
    <property type="entry name" value="DUF2742"/>
</dbReference>
<dbReference type="EMBL" id="UPHL01000104">
    <property type="protein sequence ID" value="VAZ84894.1"/>
    <property type="molecule type" value="Genomic_DNA"/>
</dbReference>
<dbReference type="Proteomes" id="UP000279331">
    <property type="component" value="Unassembled WGS sequence"/>
</dbReference>
<organism evidence="1 2">
    <name type="scientific">Mycobacterium persicum</name>
    <dbReference type="NCBI Taxonomy" id="1487726"/>
    <lineage>
        <taxon>Bacteria</taxon>
        <taxon>Bacillati</taxon>
        <taxon>Actinomycetota</taxon>
        <taxon>Actinomycetes</taxon>
        <taxon>Mycobacteriales</taxon>
        <taxon>Mycobacteriaceae</taxon>
        <taxon>Mycobacterium</taxon>
    </lineage>
</organism>
<evidence type="ECO:0000313" key="1">
    <source>
        <dbReference type="EMBL" id="VAZ84894.1"/>
    </source>
</evidence>
<gene>
    <name evidence="1" type="ORF">LAUMK42_03722</name>
</gene>
<reference evidence="1 2" key="1">
    <citation type="submission" date="2018-09" db="EMBL/GenBank/DDBJ databases">
        <authorList>
            <person name="Tagini F."/>
        </authorList>
    </citation>
    <scope>NUCLEOTIDE SEQUENCE [LARGE SCALE GENOMIC DNA]</scope>
    <source>
        <strain evidence="1 2">MK42</strain>
    </source>
</reference>
<dbReference type="AlphaFoldDB" id="A0AB38UWQ7"/>
<protein>
    <recommendedName>
        <fullName evidence="3">DUF2742 domain-containing protein</fullName>
    </recommendedName>
</protein>
<evidence type="ECO:0000313" key="2">
    <source>
        <dbReference type="Proteomes" id="UP000279331"/>
    </source>
</evidence>